<comment type="caution">
    <text evidence="7">The sequence shown here is derived from an EMBL/GenBank/DDBJ whole genome shotgun (WGS) entry which is preliminary data.</text>
</comment>
<dbReference type="AlphaFoldDB" id="A0AAD3TKB1"/>
<dbReference type="EMBL" id="BSYO01000040">
    <property type="protein sequence ID" value="GMH31428.1"/>
    <property type="molecule type" value="Genomic_DNA"/>
</dbReference>
<keyword evidence="2 6" id="KW-0489">Methyltransferase</keyword>
<keyword evidence="8" id="KW-1185">Reference proteome</keyword>
<keyword evidence="4 6" id="KW-0949">S-adenosyl-L-methionine</keyword>
<dbReference type="GO" id="GO:0005737">
    <property type="term" value="C:cytoplasm"/>
    <property type="evidence" value="ECO:0007669"/>
    <property type="project" value="TreeGrafter"/>
</dbReference>
<dbReference type="GO" id="GO:0032259">
    <property type="term" value="P:methylation"/>
    <property type="evidence" value="ECO:0007669"/>
    <property type="project" value="UniProtKB-KW"/>
</dbReference>
<sequence>MLPAIVRVSHLINPSPLPHSGRRLPLPSADCARYDTLFLCDLRNPKYLVTGISPLSRMERFFTGSSINKNKKMVEQLQHYGVIKSKKVAEVMETIDRALFVPDGTPPYVDSPMPIGYNATISAPHMHATCLDLLEQNLQPGMHALDVGSGTGYLTACFSMMVGPQGRAVGVEHISELAADSIKNIEKSAAAPFLKEGSLSIHVGDGRLGWPDAAPYDAIHVGAAAPEIPQPLLDQLKPGGRMVIPVGNIFQDLKVVDKNPDGSIKVRSETSVRYVPLTSRDAAAWLLNQACCSSPLPVTPRPDC</sequence>
<evidence type="ECO:0000256" key="1">
    <source>
        <dbReference type="ARBA" id="ARBA00005369"/>
    </source>
</evidence>
<accession>A0AAD3TKB1</accession>
<evidence type="ECO:0000313" key="7">
    <source>
        <dbReference type="EMBL" id="GMH31428.1"/>
    </source>
</evidence>
<dbReference type="Proteomes" id="UP001279734">
    <property type="component" value="Unassembled WGS sequence"/>
</dbReference>
<dbReference type="InterPro" id="IPR029063">
    <property type="entry name" value="SAM-dependent_MTases_sf"/>
</dbReference>
<dbReference type="GO" id="GO:0030091">
    <property type="term" value="P:protein repair"/>
    <property type="evidence" value="ECO:0007669"/>
    <property type="project" value="UniProtKB-ARBA"/>
</dbReference>
<dbReference type="CDD" id="cd02440">
    <property type="entry name" value="AdoMet_MTases"/>
    <property type="match status" value="1"/>
</dbReference>
<dbReference type="EC" id="2.1.1.77" evidence="6"/>
<evidence type="ECO:0000256" key="4">
    <source>
        <dbReference type="ARBA" id="ARBA00022691"/>
    </source>
</evidence>
<evidence type="ECO:0000256" key="5">
    <source>
        <dbReference type="ARBA" id="ARBA00029295"/>
    </source>
</evidence>
<dbReference type="FunFam" id="3.40.50.150:FF:000027">
    <property type="entry name" value="Protein-L-isoaspartate O-methyltransferase"/>
    <property type="match status" value="1"/>
</dbReference>
<dbReference type="PANTHER" id="PTHR11579:SF28">
    <property type="entry name" value="PROTEIN-L-ISOASPARTATE O-METHYLTRANSFERASE 1"/>
    <property type="match status" value="1"/>
</dbReference>
<evidence type="ECO:0000256" key="3">
    <source>
        <dbReference type="ARBA" id="ARBA00022679"/>
    </source>
</evidence>
<dbReference type="PANTHER" id="PTHR11579">
    <property type="entry name" value="PROTEIN-L-ISOASPARTATE O-METHYLTRANSFERASE"/>
    <property type="match status" value="1"/>
</dbReference>
<reference evidence="7" key="1">
    <citation type="submission" date="2023-05" db="EMBL/GenBank/DDBJ databases">
        <title>Nepenthes gracilis genome sequencing.</title>
        <authorList>
            <person name="Fukushima K."/>
        </authorList>
    </citation>
    <scope>NUCLEOTIDE SEQUENCE</scope>
    <source>
        <strain evidence="7">SING2019-196</strain>
    </source>
</reference>
<dbReference type="InterPro" id="IPR000682">
    <property type="entry name" value="PCMT"/>
</dbReference>
<dbReference type="Gene3D" id="3.40.50.150">
    <property type="entry name" value="Vaccinia Virus protein VP39"/>
    <property type="match status" value="1"/>
</dbReference>
<protein>
    <recommendedName>
        <fullName evidence="6">Protein-L-isoaspartate O-methyltransferase</fullName>
        <ecNumber evidence="6">2.1.1.77</ecNumber>
    </recommendedName>
</protein>
<name>A0AAD3TKB1_NEPGR</name>
<evidence type="ECO:0000256" key="2">
    <source>
        <dbReference type="ARBA" id="ARBA00022603"/>
    </source>
</evidence>
<comment type="catalytic activity">
    <reaction evidence="5 6">
        <text>[protein]-L-isoaspartate + S-adenosyl-L-methionine = [protein]-L-isoaspartate alpha-methyl ester + S-adenosyl-L-homocysteine</text>
        <dbReference type="Rhea" id="RHEA:12705"/>
        <dbReference type="Rhea" id="RHEA-COMP:12143"/>
        <dbReference type="Rhea" id="RHEA-COMP:12144"/>
        <dbReference type="ChEBI" id="CHEBI:57856"/>
        <dbReference type="ChEBI" id="CHEBI:59789"/>
        <dbReference type="ChEBI" id="CHEBI:90596"/>
        <dbReference type="ChEBI" id="CHEBI:90598"/>
        <dbReference type="EC" id="2.1.1.77"/>
    </reaction>
</comment>
<organism evidence="7 8">
    <name type="scientific">Nepenthes gracilis</name>
    <name type="common">Slender pitcher plant</name>
    <dbReference type="NCBI Taxonomy" id="150966"/>
    <lineage>
        <taxon>Eukaryota</taxon>
        <taxon>Viridiplantae</taxon>
        <taxon>Streptophyta</taxon>
        <taxon>Embryophyta</taxon>
        <taxon>Tracheophyta</taxon>
        <taxon>Spermatophyta</taxon>
        <taxon>Magnoliopsida</taxon>
        <taxon>eudicotyledons</taxon>
        <taxon>Gunneridae</taxon>
        <taxon>Pentapetalae</taxon>
        <taxon>Caryophyllales</taxon>
        <taxon>Nepenthaceae</taxon>
        <taxon>Nepenthes</taxon>
    </lineage>
</organism>
<keyword evidence="3 6" id="KW-0808">Transferase</keyword>
<dbReference type="PROSITE" id="PS01279">
    <property type="entry name" value="PCMT"/>
    <property type="match status" value="1"/>
</dbReference>
<dbReference type="SUPFAM" id="SSF53335">
    <property type="entry name" value="S-adenosyl-L-methionine-dependent methyltransferases"/>
    <property type="match status" value="1"/>
</dbReference>
<comment type="similarity">
    <text evidence="1 6">Belongs to the methyltransferase superfamily. L-isoaspartyl/D-aspartyl protein methyltransferase family.</text>
</comment>
<dbReference type="NCBIfam" id="TIGR00080">
    <property type="entry name" value="pimt"/>
    <property type="match status" value="1"/>
</dbReference>
<dbReference type="GO" id="GO:0004719">
    <property type="term" value="F:protein-L-isoaspartate (D-aspartate) O-methyltransferase activity"/>
    <property type="evidence" value="ECO:0007669"/>
    <property type="project" value="UniProtKB-UniRule"/>
</dbReference>
<dbReference type="Pfam" id="PF01135">
    <property type="entry name" value="PCMT"/>
    <property type="match status" value="1"/>
</dbReference>
<proteinExistence type="inferred from homology"/>
<evidence type="ECO:0000313" key="8">
    <source>
        <dbReference type="Proteomes" id="UP001279734"/>
    </source>
</evidence>
<evidence type="ECO:0000256" key="6">
    <source>
        <dbReference type="RuleBase" id="RU003802"/>
    </source>
</evidence>
<gene>
    <name evidence="7" type="ORF">Nepgr_033271</name>
</gene>